<evidence type="ECO:0000313" key="5">
    <source>
        <dbReference type="EMBL" id="CAB4195791.1"/>
    </source>
</evidence>
<feature type="region of interest" description="Disordered" evidence="1">
    <location>
        <begin position="1"/>
        <end position="24"/>
    </location>
</feature>
<evidence type="ECO:0000313" key="3">
    <source>
        <dbReference type="EMBL" id="CAB4169080.1"/>
    </source>
</evidence>
<gene>
    <name evidence="4" type="ORF">UFOVP1053_38</name>
    <name evidence="5" type="ORF">UFOVP1297_36</name>
    <name evidence="6" type="ORF">UFOVP1647_14</name>
    <name evidence="2" type="ORF">UFOVP472_38</name>
    <name evidence="3" type="ORF">UFOVP891_30</name>
</gene>
<accession>A0A6J5PB36</accession>
<organism evidence="3">
    <name type="scientific">uncultured Caudovirales phage</name>
    <dbReference type="NCBI Taxonomy" id="2100421"/>
    <lineage>
        <taxon>Viruses</taxon>
        <taxon>Duplodnaviria</taxon>
        <taxon>Heunggongvirae</taxon>
        <taxon>Uroviricota</taxon>
        <taxon>Caudoviricetes</taxon>
        <taxon>Peduoviridae</taxon>
        <taxon>Maltschvirus</taxon>
        <taxon>Maltschvirus maltsch</taxon>
    </lineage>
</organism>
<proteinExistence type="predicted"/>
<evidence type="ECO:0000256" key="1">
    <source>
        <dbReference type="SAM" id="MobiDB-lite"/>
    </source>
</evidence>
<evidence type="ECO:0000313" key="6">
    <source>
        <dbReference type="EMBL" id="CAB4221878.1"/>
    </source>
</evidence>
<reference evidence="3" key="1">
    <citation type="submission" date="2020-05" db="EMBL/GenBank/DDBJ databases">
        <authorList>
            <person name="Chiriac C."/>
            <person name="Salcher M."/>
            <person name="Ghai R."/>
            <person name="Kavagutti S V."/>
        </authorList>
    </citation>
    <scope>NUCLEOTIDE SEQUENCE</scope>
</reference>
<sequence length="60" mass="6757">MHPSMSHRAAEQMQRDMQSLSPAELEAFEERAAIMEFTGGATREFAESKAMLLTLAQRTK</sequence>
<dbReference type="EMBL" id="LR797507">
    <property type="protein sequence ID" value="CAB4221878.1"/>
    <property type="molecule type" value="Genomic_DNA"/>
</dbReference>
<dbReference type="EMBL" id="LR796442">
    <property type="protein sequence ID" value="CAB4145080.1"/>
    <property type="molecule type" value="Genomic_DNA"/>
</dbReference>
<dbReference type="EMBL" id="LR797004">
    <property type="protein sequence ID" value="CAB4180778.1"/>
    <property type="molecule type" value="Genomic_DNA"/>
</dbReference>
<dbReference type="EMBL" id="LR796839">
    <property type="protein sequence ID" value="CAB4169080.1"/>
    <property type="molecule type" value="Genomic_DNA"/>
</dbReference>
<name>A0A6J5PB36_9CAUD</name>
<evidence type="ECO:0000313" key="4">
    <source>
        <dbReference type="EMBL" id="CAB4180778.1"/>
    </source>
</evidence>
<dbReference type="EMBL" id="LR797237">
    <property type="protein sequence ID" value="CAB4195791.1"/>
    <property type="molecule type" value="Genomic_DNA"/>
</dbReference>
<protein>
    <submittedName>
        <fullName evidence="3">Uncharacterized protein</fullName>
    </submittedName>
</protein>
<evidence type="ECO:0000313" key="2">
    <source>
        <dbReference type="EMBL" id="CAB4145080.1"/>
    </source>
</evidence>